<organism evidence="1 2">
    <name type="scientific">Portunus trituberculatus</name>
    <name type="common">Swimming crab</name>
    <name type="synonym">Neptunus trituberculatus</name>
    <dbReference type="NCBI Taxonomy" id="210409"/>
    <lineage>
        <taxon>Eukaryota</taxon>
        <taxon>Metazoa</taxon>
        <taxon>Ecdysozoa</taxon>
        <taxon>Arthropoda</taxon>
        <taxon>Crustacea</taxon>
        <taxon>Multicrustacea</taxon>
        <taxon>Malacostraca</taxon>
        <taxon>Eumalacostraca</taxon>
        <taxon>Eucarida</taxon>
        <taxon>Decapoda</taxon>
        <taxon>Pleocyemata</taxon>
        <taxon>Brachyura</taxon>
        <taxon>Eubrachyura</taxon>
        <taxon>Portunoidea</taxon>
        <taxon>Portunidae</taxon>
        <taxon>Portuninae</taxon>
        <taxon>Portunus</taxon>
    </lineage>
</organism>
<sequence>MEVSRIAATAPLQVTRNFTRGIKTRGTDCLTVSLSQVTTLGGKFFAETRDKTTTTLHDHEEALNRTKAKVLLDRLLFAKVNESDVTISVYIPGCTGLGRRSFLLPRLAPSVPPPLPRSYLASALPQPCRSLTTPSYTMFLPQPHPVPELQPIFTFHTL</sequence>
<reference evidence="1 2" key="1">
    <citation type="submission" date="2019-05" db="EMBL/GenBank/DDBJ databases">
        <title>Another draft genome of Portunus trituberculatus and its Hox gene families provides insights of decapod evolution.</title>
        <authorList>
            <person name="Jeong J.-H."/>
            <person name="Song I."/>
            <person name="Kim S."/>
            <person name="Choi T."/>
            <person name="Kim D."/>
            <person name="Ryu S."/>
            <person name="Kim W."/>
        </authorList>
    </citation>
    <scope>NUCLEOTIDE SEQUENCE [LARGE SCALE GENOMIC DNA]</scope>
    <source>
        <tissue evidence="1">Muscle</tissue>
    </source>
</reference>
<protein>
    <submittedName>
        <fullName evidence="1">Uncharacterized protein</fullName>
    </submittedName>
</protein>
<dbReference type="AlphaFoldDB" id="A0A5B7EFL5"/>
<dbReference type="Proteomes" id="UP000324222">
    <property type="component" value="Unassembled WGS sequence"/>
</dbReference>
<dbReference type="EMBL" id="VSRR010002730">
    <property type="protein sequence ID" value="MPC32952.1"/>
    <property type="molecule type" value="Genomic_DNA"/>
</dbReference>
<evidence type="ECO:0000313" key="2">
    <source>
        <dbReference type="Proteomes" id="UP000324222"/>
    </source>
</evidence>
<keyword evidence="2" id="KW-1185">Reference proteome</keyword>
<comment type="caution">
    <text evidence="1">The sequence shown here is derived from an EMBL/GenBank/DDBJ whole genome shotgun (WGS) entry which is preliminary data.</text>
</comment>
<proteinExistence type="predicted"/>
<evidence type="ECO:0000313" key="1">
    <source>
        <dbReference type="EMBL" id="MPC32952.1"/>
    </source>
</evidence>
<accession>A0A5B7EFL5</accession>
<gene>
    <name evidence="1" type="ORF">E2C01_026288</name>
</gene>
<name>A0A5B7EFL5_PORTR</name>